<protein>
    <submittedName>
        <fullName evidence="1">Uncharacterized protein</fullName>
    </submittedName>
</protein>
<dbReference type="EMBL" id="CM037161">
    <property type="protein sequence ID" value="KAH7855721.1"/>
    <property type="molecule type" value="Genomic_DNA"/>
</dbReference>
<organism evidence="1 2">
    <name type="scientific">Vaccinium darrowii</name>
    <dbReference type="NCBI Taxonomy" id="229202"/>
    <lineage>
        <taxon>Eukaryota</taxon>
        <taxon>Viridiplantae</taxon>
        <taxon>Streptophyta</taxon>
        <taxon>Embryophyta</taxon>
        <taxon>Tracheophyta</taxon>
        <taxon>Spermatophyta</taxon>
        <taxon>Magnoliopsida</taxon>
        <taxon>eudicotyledons</taxon>
        <taxon>Gunneridae</taxon>
        <taxon>Pentapetalae</taxon>
        <taxon>asterids</taxon>
        <taxon>Ericales</taxon>
        <taxon>Ericaceae</taxon>
        <taxon>Vaccinioideae</taxon>
        <taxon>Vaccinieae</taxon>
        <taxon>Vaccinium</taxon>
    </lineage>
</organism>
<sequence>MTTTNDVWLLYFDGVANQKRFGIGILLISPEGSHIPLAFKLNFEVTNNQSEYEACIVGMEAALEIGAKRLEVIGDSNLVVSQANGDWKVKEDKLKPYHKDLDDLIHRFQVVTFTHVPRLNNRFADALATLASMVEIPNGVKLRPIMIEQRDKPVYEYNMAIDELDDGLPWYHDIWNFIEKDEYPTGSDKKDQIALRKLASHYIICGDRLYRRSHLGMHKLCVNGKKATRIMEEVHNGVCGPHMNGTILAKKILRQGYYWFTMETECIEYGIDVIGKITPAASNGNKFILVAIDYFTKWVETASYTTLTVVQVAHFIKQNIVYWYGVPHAFVSDNGVRFKGRAAEVLEDFGIQVHKLTVYRPQTNGAVEAANKIIKSILETTMQSAKNWHEQLPLAL</sequence>
<keyword evidence="2" id="KW-1185">Reference proteome</keyword>
<proteinExistence type="predicted"/>
<comment type="caution">
    <text evidence="1">The sequence shown here is derived from an EMBL/GenBank/DDBJ whole genome shotgun (WGS) entry which is preliminary data.</text>
</comment>
<evidence type="ECO:0000313" key="1">
    <source>
        <dbReference type="EMBL" id="KAH7855721.1"/>
    </source>
</evidence>
<reference evidence="1 2" key="1">
    <citation type="journal article" date="2021" name="Hortic Res">
        <title>High-quality reference genome and annotation aids understanding of berry development for evergreen blueberry (Vaccinium darrowii).</title>
        <authorList>
            <person name="Yu J."/>
            <person name="Hulse-Kemp A.M."/>
            <person name="Babiker E."/>
            <person name="Staton M."/>
        </authorList>
    </citation>
    <scope>NUCLEOTIDE SEQUENCE [LARGE SCALE GENOMIC DNA]</scope>
    <source>
        <strain evidence="2">cv. NJ 8807/NJ 8810</strain>
        <tissue evidence="1">Young leaf</tissue>
    </source>
</reference>
<dbReference type="Proteomes" id="UP000828048">
    <property type="component" value="Chromosome 11"/>
</dbReference>
<accession>A0ACB7YQT2</accession>
<name>A0ACB7YQT2_9ERIC</name>
<evidence type="ECO:0000313" key="2">
    <source>
        <dbReference type="Proteomes" id="UP000828048"/>
    </source>
</evidence>
<gene>
    <name evidence="1" type="ORF">Vadar_028116</name>
</gene>